<dbReference type="Proteomes" id="UP001209535">
    <property type="component" value="Unassembled WGS sequence"/>
</dbReference>
<protein>
    <submittedName>
        <fullName evidence="4">CerR family C-terminal domain-containing protein</fullName>
    </submittedName>
</protein>
<evidence type="ECO:0000256" key="2">
    <source>
        <dbReference type="PROSITE-ProRule" id="PRU00335"/>
    </source>
</evidence>
<dbReference type="InterPro" id="IPR009057">
    <property type="entry name" value="Homeodomain-like_sf"/>
</dbReference>
<evidence type="ECO:0000313" key="4">
    <source>
        <dbReference type="EMBL" id="MCU9848275.1"/>
    </source>
</evidence>
<comment type="caution">
    <text evidence="4">The sequence shown here is derived from an EMBL/GenBank/DDBJ whole genome shotgun (WGS) entry which is preliminary data.</text>
</comment>
<gene>
    <name evidence="4" type="ORF">OEZ60_09670</name>
</gene>
<keyword evidence="5" id="KW-1185">Reference proteome</keyword>
<dbReference type="PRINTS" id="PR00455">
    <property type="entry name" value="HTHTETR"/>
</dbReference>
<dbReference type="SUPFAM" id="SSF46689">
    <property type="entry name" value="Homeodomain-like"/>
    <property type="match status" value="1"/>
</dbReference>
<evidence type="ECO:0000256" key="1">
    <source>
        <dbReference type="ARBA" id="ARBA00023125"/>
    </source>
</evidence>
<dbReference type="SUPFAM" id="SSF48498">
    <property type="entry name" value="Tetracyclin repressor-like, C-terminal domain"/>
    <property type="match status" value="1"/>
</dbReference>
<dbReference type="PANTHER" id="PTHR30055:SF235">
    <property type="entry name" value="TRANSCRIPTIONAL REGULATORY PROTEIN"/>
    <property type="match status" value="1"/>
</dbReference>
<proteinExistence type="predicted"/>
<dbReference type="InterPro" id="IPR015292">
    <property type="entry name" value="Tscrpt_reg_YbiH_C"/>
</dbReference>
<feature type="domain" description="HTH tetR-type" evidence="3">
    <location>
        <begin position="9"/>
        <end position="69"/>
    </location>
</feature>
<organism evidence="4 5">
    <name type="scientific">Albidovulum salinarum</name>
    <dbReference type="NCBI Taxonomy" id="2984153"/>
    <lineage>
        <taxon>Bacteria</taxon>
        <taxon>Pseudomonadati</taxon>
        <taxon>Pseudomonadota</taxon>
        <taxon>Alphaproteobacteria</taxon>
        <taxon>Rhodobacterales</taxon>
        <taxon>Paracoccaceae</taxon>
        <taxon>Albidovulum</taxon>
    </lineage>
</organism>
<dbReference type="InterPro" id="IPR001647">
    <property type="entry name" value="HTH_TetR"/>
</dbReference>
<dbReference type="Gene3D" id="1.10.357.10">
    <property type="entry name" value="Tetracycline Repressor, domain 2"/>
    <property type="match status" value="1"/>
</dbReference>
<evidence type="ECO:0000313" key="5">
    <source>
        <dbReference type="Proteomes" id="UP001209535"/>
    </source>
</evidence>
<dbReference type="InterPro" id="IPR050109">
    <property type="entry name" value="HTH-type_TetR-like_transc_reg"/>
</dbReference>
<dbReference type="EMBL" id="JAOVQO010000008">
    <property type="protein sequence ID" value="MCU9848275.1"/>
    <property type="molecule type" value="Genomic_DNA"/>
</dbReference>
<sequence length="214" mass="22755">MTDTTKAPEGTAADLLAAALHLFGHKGFAATSTREIAARAGTNVASIAYHFGSKEGLRTACGAEVARRIGTVITTATSATPGSADQAARQMEAILRTMVGFVAGAREAEDVIAFMLREVAEEGAVLDAVYGAMIEPMHRRFCALWAAATGREAEGEATRLMVFSLVGQVLYFRIGRPVVTRRMGWERLGPAEAARIGDLLAANLHSLIARERLP</sequence>
<dbReference type="Pfam" id="PF09209">
    <property type="entry name" value="CecR_C"/>
    <property type="match status" value="1"/>
</dbReference>
<dbReference type="PROSITE" id="PS50977">
    <property type="entry name" value="HTH_TETR_2"/>
    <property type="match status" value="1"/>
</dbReference>
<dbReference type="InterPro" id="IPR036271">
    <property type="entry name" value="Tet_transcr_reg_TetR-rel_C_sf"/>
</dbReference>
<evidence type="ECO:0000259" key="3">
    <source>
        <dbReference type="PROSITE" id="PS50977"/>
    </source>
</evidence>
<name>A0ABT2X935_9RHOB</name>
<reference evidence="4 5" key="1">
    <citation type="submission" date="2022-10" db="EMBL/GenBank/DDBJ databases">
        <title>Defluviimonas sp. nov., isolated from ocean surface sediments.</title>
        <authorList>
            <person name="He W."/>
            <person name="Wang L."/>
            <person name="Zhang D.-F."/>
        </authorList>
    </citation>
    <scope>NUCLEOTIDE SEQUENCE [LARGE SCALE GENOMIC DNA]</scope>
    <source>
        <strain evidence="4 5">WL0024</strain>
    </source>
</reference>
<dbReference type="Gene3D" id="1.10.10.60">
    <property type="entry name" value="Homeodomain-like"/>
    <property type="match status" value="1"/>
</dbReference>
<dbReference type="PANTHER" id="PTHR30055">
    <property type="entry name" value="HTH-TYPE TRANSCRIPTIONAL REGULATOR RUTR"/>
    <property type="match status" value="1"/>
</dbReference>
<accession>A0ABT2X935</accession>
<dbReference type="Pfam" id="PF00440">
    <property type="entry name" value="TetR_N"/>
    <property type="match status" value="1"/>
</dbReference>
<feature type="DNA-binding region" description="H-T-H motif" evidence="2">
    <location>
        <begin position="32"/>
        <end position="51"/>
    </location>
</feature>
<keyword evidence="1 2" id="KW-0238">DNA-binding</keyword>
<dbReference type="RefSeq" id="WP_263335460.1">
    <property type="nucleotide sequence ID" value="NZ_JAOVQO010000008.1"/>
</dbReference>